<dbReference type="VEuPathDB" id="FungiDB:PSHT_00105"/>
<name>A0A2S4WNU3_9BASI</name>
<reference evidence="2" key="3">
    <citation type="journal article" date="2018" name="Mol. Plant Microbe Interact.">
        <title>Genome sequence resources for the wheat stripe rust pathogen (Puccinia striiformis f. sp. tritici) and the barley stripe rust pathogen (Puccinia striiformis f. sp. hordei).</title>
        <authorList>
            <person name="Xia C."/>
            <person name="Wang M."/>
            <person name="Yin C."/>
            <person name="Cornejo O.E."/>
            <person name="Hulbert S.H."/>
            <person name="Chen X."/>
        </authorList>
    </citation>
    <scope>NUCLEOTIDE SEQUENCE [LARGE SCALE GENOMIC DNA]</scope>
    <source>
        <strain evidence="2">93TX-2</strain>
    </source>
</reference>
<dbReference type="OrthoDB" id="629492at2759"/>
<dbReference type="AlphaFoldDB" id="A0A2S4WNU3"/>
<comment type="caution">
    <text evidence="1">The sequence shown here is derived from an EMBL/GenBank/DDBJ whole genome shotgun (WGS) entry which is preliminary data.</text>
</comment>
<accession>A0A2S4WNU3</accession>
<gene>
    <name evidence="1" type="ORF">PSHT_00105</name>
</gene>
<organism evidence="1 2">
    <name type="scientific">Puccinia striiformis</name>
    <dbReference type="NCBI Taxonomy" id="27350"/>
    <lineage>
        <taxon>Eukaryota</taxon>
        <taxon>Fungi</taxon>
        <taxon>Dikarya</taxon>
        <taxon>Basidiomycota</taxon>
        <taxon>Pucciniomycotina</taxon>
        <taxon>Pucciniomycetes</taxon>
        <taxon>Pucciniales</taxon>
        <taxon>Pucciniaceae</taxon>
        <taxon>Puccinia</taxon>
    </lineage>
</organism>
<protein>
    <submittedName>
        <fullName evidence="1">Uncharacterized protein</fullName>
    </submittedName>
</protein>
<reference evidence="1 2" key="1">
    <citation type="submission" date="2017-12" db="EMBL/GenBank/DDBJ databases">
        <title>Gene loss provides genomic basis for host adaptation in cereal stripe rust fungi.</title>
        <authorList>
            <person name="Xia C."/>
        </authorList>
    </citation>
    <scope>NUCLEOTIDE SEQUENCE [LARGE SCALE GENOMIC DNA]</scope>
    <source>
        <strain evidence="1 2">93TX-2</strain>
    </source>
</reference>
<evidence type="ECO:0000313" key="2">
    <source>
        <dbReference type="Proteomes" id="UP000238274"/>
    </source>
</evidence>
<dbReference type="Proteomes" id="UP000238274">
    <property type="component" value="Unassembled WGS sequence"/>
</dbReference>
<sequence>MRWGMSKVALTNYVATHFSPQTLDRRSVVQLFGEHLEPETLEQMIDALRVSLQSNEKSKISKAVELLQGMDNVWMIADTIYARLVIVVRDLLVKFHGFEPDRSVELLNWGI</sequence>
<keyword evidence="2" id="KW-1185">Reference proteome</keyword>
<evidence type="ECO:0000313" key="1">
    <source>
        <dbReference type="EMBL" id="POW23442.1"/>
    </source>
</evidence>
<proteinExistence type="predicted"/>
<reference evidence="2" key="2">
    <citation type="journal article" date="2018" name="BMC Genomics">
        <title>Genomic insights into host adaptation between the wheat stripe rust pathogen (Puccinia striiformis f. sp. tritici) and the barley stripe rust pathogen (Puccinia striiformis f. sp. hordei).</title>
        <authorList>
            <person name="Xia C."/>
            <person name="Wang M."/>
            <person name="Yin C."/>
            <person name="Cornejo O.E."/>
            <person name="Hulbert S.H."/>
            <person name="Chen X."/>
        </authorList>
    </citation>
    <scope>NUCLEOTIDE SEQUENCE [LARGE SCALE GENOMIC DNA]</scope>
    <source>
        <strain evidence="2">93TX-2</strain>
    </source>
</reference>
<dbReference type="EMBL" id="PKSM01000001">
    <property type="protein sequence ID" value="POW23442.1"/>
    <property type="molecule type" value="Genomic_DNA"/>
</dbReference>